<dbReference type="InterPro" id="IPR029033">
    <property type="entry name" value="His_PPase_superfam"/>
</dbReference>
<keyword evidence="1" id="KW-0732">Signal</keyword>
<gene>
    <name evidence="2" type="ORF">EL18_00829</name>
</gene>
<comment type="caution">
    <text evidence="2">The sequence shown here is derived from an EMBL/GenBank/DDBJ whole genome shotgun (WGS) entry which is preliminary data.</text>
</comment>
<feature type="signal peptide" evidence="1">
    <location>
        <begin position="1"/>
        <end position="19"/>
    </location>
</feature>
<evidence type="ECO:0000256" key="1">
    <source>
        <dbReference type="SAM" id="SignalP"/>
    </source>
</evidence>
<keyword evidence="3" id="KW-1185">Reference proteome</keyword>
<dbReference type="eggNOG" id="COG2062">
    <property type="taxonomic scope" value="Bacteria"/>
</dbReference>
<evidence type="ECO:0000313" key="2">
    <source>
        <dbReference type="EMBL" id="KFB09810.1"/>
    </source>
</evidence>
<name>A0A084UA24_9HYPH</name>
<organism evidence="2 3">
    <name type="scientific">Nitratireductor basaltis</name>
    <dbReference type="NCBI Taxonomy" id="472175"/>
    <lineage>
        <taxon>Bacteria</taxon>
        <taxon>Pseudomonadati</taxon>
        <taxon>Pseudomonadota</taxon>
        <taxon>Alphaproteobacteria</taxon>
        <taxon>Hyphomicrobiales</taxon>
        <taxon>Phyllobacteriaceae</taxon>
        <taxon>Nitratireductor</taxon>
    </lineage>
</organism>
<dbReference type="RefSeq" id="WP_036480026.1">
    <property type="nucleotide sequence ID" value="NZ_JMQM01000001.1"/>
</dbReference>
<accession>A0A084UA24</accession>
<proteinExistence type="predicted"/>
<sequence>MYRLIALFALLLTVHPVMATEAGWALLRDGGQVVLLNSAATNGTSEPANFDIEVCSTQRNLSARGRQQAKRIGALIFARAAPVEEVVTSSHCRSRDTGFLAFGDEDIEIWPALNNSEPESAAAEENVAAIKERIDAYSGSGNLFLITQEQVIQALTGARVRDGEALILSRGAEQLSVAARIRFN</sequence>
<dbReference type="AlphaFoldDB" id="A0A084UA24"/>
<dbReference type="Proteomes" id="UP000053675">
    <property type="component" value="Unassembled WGS sequence"/>
</dbReference>
<protein>
    <submittedName>
        <fullName evidence="2">Phosphoglycerate mutase</fullName>
    </submittedName>
</protein>
<feature type="chain" id="PRO_5001783088" evidence="1">
    <location>
        <begin position="20"/>
        <end position="184"/>
    </location>
</feature>
<dbReference type="OrthoDB" id="2237472at2"/>
<dbReference type="Gene3D" id="3.40.50.1240">
    <property type="entry name" value="Phosphoglycerate mutase-like"/>
    <property type="match status" value="1"/>
</dbReference>
<reference evidence="2 3" key="1">
    <citation type="submission" date="2014-05" db="EMBL/GenBank/DDBJ databases">
        <title>Draft Genome Sequence of Nitratireductor basaltis Strain UMTGB225, A Marine Bacterium Isolated from Green Barrel Tunicate.</title>
        <authorList>
            <person name="Gan H.Y."/>
        </authorList>
    </citation>
    <scope>NUCLEOTIDE SEQUENCE [LARGE SCALE GENOMIC DNA]</scope>
    <source>
        <strain evidence="2 3">UMTGB225</strain>
    </source>
</reference>
<evidence type="ECO:0000313" key="3">
    <source>
        <dbReference type="Proteomes" id="UP000053675"/>
    </source>
</evidence>
<dbReference type="STRING" id="472175.EL18_00829"/>
<dbReference type="SUPFAM" id="SSF53254">
    <property type="entry name" value="Phosphoglycerate mutase-like"/>
    <property type="match status" value="1"/>
</dbReference>
<dbReference type="PATRIC" id="fig|472175.3.peg.841"/>
<dbReference type="EMBL" id="JMQM01000001">
    <property type="protein sequence ID" value="KFB09810.1"/>
    <property type="molecule type" value="Genomic_DNA"/>
</dbReference>